<dbReference type="PROSITE" id="PS50089">
    <property type="entry name" value="ZF_RING_2"/>
    <property type="match status" value="1"/>
</dbReference>
<keyword evidence="8" id="KW-1185">Reference proteome</keyword>
<dbReference type="Proteomes" id="UP001158576">
    <property type="component" value="Chromosome PAR"/>
</dbReference>
<evidence type="ECO:0000313" key="8">
    <source>
        <dbReference type="Proteomes" id="UP001158576"/>
    </source>
</evidence>
<evidence type="ECO:0000256" key="3">
    <source>
        <dbReference type="ARBA" id="ARBA00022833"/>
    </source>
</evidence>
<dbReference type="PANTHER" id="PTHR45969">
    <property type="entry name" value="RING ZINC FINGER PROTEIN-RELATED"/>
    <property type="match status" value="1"/>
</dbReference>
<feature type="domain" description="RING-type" evidence="6">
    <location>
        <begin position="34"/>
        <end position="83"/>
    </location>
</feature>
<accession>A0ABN7S5G5</accession>
<dbReference type="InterPro" id="IPR013083">
    <property type="entry name" value="Znf_RING/FYVE/PHD"/>
</dbReference>
<dbReference type="EMBL" id="OU015568">
    <property type="protein sequence ID" value="CAG5090909.1"/>
    <property type="molecule type" value="Genomic_DNA"/>
</dbReference>
<dbReference type="SUPFAM" id="SSF57850">
    <property type="entry name" value="RING/U-box"/>
    <property type="match status" value="1"/>
</dbReference>
<evidence type="ECO:0000259" key="6">
    <source>
        <dbReference type="PROSITE" id="PS50089"/>
    </source>
</evidence>
<proteinExistence type="predicted"/>
<dbReference type="Gene3D" id="3.30.40.10">
    <property type="entry name" value="Zinc/RING finger domain, C3HC4 (zinc finger)"/>
    <property type="match status" value="1"/>
</dbReference>
<evidence type="ECO:0000256" key="1">
    <source>
        <dbReference type="ARBA" id="ARBA00022723"/>
    </source>
</evidence>
<evidence type="ECO:0000313" key="7">
    <source>
        <dbReference type="EMBL" id="CAG5090909.1"/>
    </source>
</evidence>
<evidence type="ECO:0000256" key="4">
    <source>
        <dbReference type="PROSITE-ProRule" id="PRU00175"/>
    </source>
</evidence>
<keyword evidence="2 4" id="KW-0863">Zinc-finger</keyword>
<keyword evidence="3" id="KW-0862">Zinc</keyword>
<feature type="region of interest" description="Disordered" evidence="5">
    <location>
        <begin position="106"/>
        <end position="125"/>
    </location>
</feature>
<dbReference type="InterPro" id="IPR001841">
    <property type="entry name" value="Znf_RING"/>
</dbReference>
<evidence type="ECO:0000256" key="2">
    <source>
        <dbReference type="ARBA" id="ARBA00022771"/>
    </source>
</evidence>
<dbReference type="Pfam" id="PF13639">
    <property type="entry name" value="zf-RING_2"/>
    <property type="match status" value="1"/>
</dbReference>
<protein>
    <submittedName>
        <fullName evidence="7">Oidioi.mRNA.OKI2018_I69.PAR.g12763.t1.cds</fullName>
    </submittedName>
</protein>
<gene>
    <name evidence="7" type="ORF">OKIOD_LOCUS4321</name>
</gene>
<reference evidence="7 8" key="1">
    <citation type="submission" date="2021-04" db="EMBL/GenBank/DDBJ databases">
        <authorList>
            <person name="Bliznina A."/>
        </authorList>
    </citation>
    <scope>NUCLEOTIDE SEQUENCE [LARGE SCALE GENOMIC DNA]</scope>
</reference>
<name>A0ABN7S5G5_OIKDI</name>
<evidence type="ECO:0000256" key="5">
    <source>
        <dbReference type="SAM" id="MobiDB-lite"/>
    </source>
</evidence>
<dbReference type="PANTHER" id="PTHR45969:SF69">
    <property type="entry name" value="FINGER DOMAIN PROTEIN, PUTATIVE (AFU_ORTHOLOGUE AFUA_3G12190)-RELATED"/>
    <property type="match status" value="1"/>
</dbReference>
<keyword evidence="1" id="KW-0479">Metal-binding</keyword>
<sequence>MLFNSTDRPKSTAPWFLEQVLEYDDFPVNDTDDCAICLDKLIEKDCLKLRVIKDGESYGCAHVFHKSCCENWLKQANVCPLCREKLPEDDREEELKQMEERYVRLQQEQQAREKRADDFSSTMFG</sequence>
<organism evidence="7 8">
    <name type="scientific">Oikopleura dioica</name>
    <name type="common">Tunicate</name>
    <dbReference type="NCBI Taxonomy" id="34765"/>
    <lineage>
        <taxon>Eukaryota</taxon>
        <taxon>Metazoa</taxon>
        <taxon>Chordata</taxon>
        <taxon>Tunicata</taxon>
        <taxon>Appendicularia</taxon>
        <taxon>Copelata</taxon>
        <taxon>Oikopleuridae</taxon>
        <taxon>Oikopleura</taxon>
    </lineage>
</organism>